<dbReference type="Gene3D" id="3.40.50.150">
    <property type="entry name" value="Vaccinia Virus protein VP39"/>
    <property type="match status" value="1"/>
</dbReference>
<keyword evidence="3" id="KW-1185">Reference proteome</keyword>
<dbReference type="EMBL" id="SHKW01000001">
    <property type="protein sequence ID" value="RZU43731.1"/>
    <property type="molecule type" value="Genomic_DNA"/>
</dbReference>
<dbReference type="SUPFAM" id="SSF53335">
    <property type="entry name" value="S-adenosyl-L-methionine-dependent methyltransferases"/>
    <property type="match status" value="1"/>
</dbReference>
<dbReference type="Proteomes" id="UP000292958">
    <property type="component" value="Unassembled WGS sequence"/>
</dbReference>
<evidence type="ECO:0000313" key="3">
    <source>
        <dbReference type="Proteomes" id="UP000292958"/>
    </source>
</evidence>
<organism evidence="2 3">
    <name type="scientific">Edaphobacter modestus</name>
    <dbReference type="NCBI Taxonomy" id="388466"/>
    <lineage>
        <taxon>Bacteria</taxon>
        <taxon>Pseudomonadati</taxon>
        <taxon>Acidobacteriota</taxon>
        <taxon>Terriglobia</taxon>
        <taxon>Terriglobales</taxon>
        <taxon>Acidobacteriaceae</taxon>
        <taxon>Edaphobacter</taxon>
    </lineage>
</organism>
<protein>
    <recommendedName>
        <fullName evidence="4">Methyltransferase family protein</fullName>
    </recommendedName>
</protein>
<evidence type="ECO:0008006" key="4">
    <source>
        <dbReference type="Google" id="ProtNLM"/>
    </source>
</evidence>
<feature type="transmembrane region" description="Helical" evidence="1">
    <location>
        <begin position="196"/>
        <end position="217"/>
    </location>
</feature>
<keyword evidence="1" id="KW-1133">Transmembrane helix</keyword>
<sequence>MRRFELFEIHDHRWCPAILRNLFTDALQAIWIMFDSYRPIVPLLRQALEESGTNHVIDLCSGAGGPWLQLARNFEEEQAYKITVLLTDLHPNTEGFERASSECKYVNFYAQPVSALEVPAHFSGFRTIFSSFHHFSPNDARRILCDAATQRQGIAIFEGAKRDMRVMLAICFLPMVALLITPAIRPFRWPRIIWTYVIPLVPFMLWFDGLMSCLRAYSKDELFQMSKRLRVKDYHWQAGTKRNGFVPITYLIGYPKRTE</sequence>
<accession>A0A4Q7Z229</accession>
<evidence type="ECO:0000313" key="2">
    <source>
        <dbReference type="EMBL" id="RZU43731.1"/>
    </source>
</evidence>
<gene>
    <name evidence="2" type="ORF">BDD14_5437</name>
</gene>
<comment type="caution">
    <text evidence="2">The sequence shown here is derived from an EMBL/GenBank/DDBJ whole genome shotgun (WGS) entry which is preliminary data.</text>
</comment>
<dbReference type="AlphaFoldDB" id="A0A4Q7Z229"/>
<keyword evidence="1" id="KW-0812">Transmembrane</keyword>
<name>A0A4Q7Z229_9BACT</name>
<keyword evidence="1" id="KW-0472">Membrane</keyword>
<evidence type="ECO:0000256" key="1">
    <source>
        <dbReference type="SAM" id="Phobius"/>
    </source>
</evidence>
<reference evidence="2 3" key="1">
    <citation type="submission" date="2019-02" db="EMBL/GenBank/DDBJ databases">
        <title>Genomic Encyclopedia of Archaeal and Bacterial Type Strains, Phase II (KMG-II): from individual species to whole genera.</title>
        <authorList>
            <person name="Goeker M."/>
        </authorList>
    </citation>
    <scope>NUCLEOTIDE SEQUENCE [LARGE SCALE GENOMIC DNA]</scope>
    <source>
        <strain evidence="2 3">DSM 18101</strain>
    </source>
</reference>
<proteinExistence type="predicted"/>
<dbReference type="InterPro" id="IPR029063">
    <property type="entry name" value="SAM-dependent_MTases_sf"/>
</dbReference>
<feature type="transmembrane region" description="Helical" evidence="1">
    <location>
        <begin position="166"/>
        <end position="184"/>
    </location>
</feature>